<gene>
    <name evidence="2" type="ORF">MAC_04130</name>
</gene>
<feature type="region of interest" description="Disordered" evidence="1">
    <location>
        <begin position="1"/>
        <end position="39"/>
    </location>
</feature>
<proteinExistence type="predicted"/>
<dbReference type="HOGENOM" id="CLU_963396_0_0_1"/>
<organism evidence="3">
    <name type="scientific">Metarhizium acridum (strain CQMa 102)</name>
    <dbReference type="NCBI Taxonomy" id="655827"/>
    <lineage>
        <taxon>Eukaryota</taxon>
        <taxon>Fungi</taxon>
        <taxon>Dikarya</taxon>
        <taxon>Ascomycota</taxon>
        <taxon>Pezizomycotina</taxon>
        <taxon>Sordariomycetes</taxon>
        <taxon>Hypocreomycetidae</taxon>
        <taxon>Hypocreales</taxon>
        <taxon>Clavicipitaceae</taxon>
        <taxon>Metarhizium</taxon>
    </lineage>
</organism>
<reference evidence="2 3" key="1">
    <citation type="journal article" date="2011" name="PLoS Genet.">
        <title>Genome sequencing and comparative transcriptomics of the model entomopathogenic fungi Metarhizium anisopliae and M. acridum.</title>
        <authorList>
            <person name="Gao Q."/>
            <person name="Jin K."/>
            <person name="Ying S.H."/>
            <person name="Zhang Y."/>
            <person name="Xiao G."/>
            <person name="Shang Y."/>
            <person name="Duan Z."/>
            <person name="Hu X."/>
            <person name="Xie X.Q."/>
            <person name="Zhou G."/>
            <person name="Peng G."/>
            <person name="Luo Z."/>
            <person name="Huang W."/>
            <person name="Wang B."/>
            <person name="Fang W."/>
            <person name="Wang S."/>
            <person name="Zhong Y."/>
            <person name="Ma L.J."/>
            <person name="St Leger R.J."/>
            <person name="Zhao G.P."/>
            <person name="Pei Y."/>
            <person name="Feng M.G."/>
            <person name="Xia Y."/>
            <person name="Wang C."/>
        </authorList>
    </citation>
    <scope>NUCLEOTIDE SEQUENCE [LARGE SCALE GENOMIC DNA]</scope>
    <source>
        <strain evidence="2 3">CQMa 102</strain>
    </source>
</reference>
<dbReference type="InParanoid" id="E9E2N2"/>
<dbReference type="AlphaFoldDB" id="E9E2N2"/>
<dbReference type="Proteomes" id="UP000002499">
    <property type="component" value="Unassembled WGS sequence"/>
</dbReference>
<accession>E9E2N2</accession>
<evidence type="ECO:0000313" key="3">
    <source>
        <dbReference type="Proteomes" id="UP000002499"/>
    </source>
</evidence>
<feature type="compositionally biased region" description="Basic residues" evidence="1">
    <location>
        <begin position="21"/>
        <end position="33"/>
    </location>
</feature>
<dbReference type="EMBL" id="GL698495">
    <property type="protein sequence ID" value="EFY89921.1"/>
    <property type="molecule type" value="Genomic_DNA"/>
</dbReference>
<evidence type="ECO:0000313" key="2">
    <source>
        <dbReference type="EMBL" id="EFY89921.1"/>
    </source>
</evidence>
<protein>
    <submittedName>
        <fullName evidence="2">Uncharacterized protein</fullName>
    </submittedName>
</protein>
<evidence type="ECO:0000256" key="1">
    <source>
        <dbReference type="SAM" id="MobiDB-lite"/>
    </source>
</evidence>
<name>E9E2N2_METAQ</name>
<keyword evidence="3" id="KW-1185">Reference proteome</keyword>
<sequence>MEPPSHALPALQVARSPSAVAHRRHPGHHNRHNPRNDSLVLSESRSLGVNVKAPRCHVFFFQGLNCLEQLGLRVGLAKPWRQRRGTSNSTQGRRVAAAGLAIWDLLDSIMSHISNYGARTTPVVGLGTSARGRCGLSSLGDGSRLHTRSIDLLVSRPGSSTSPRFGHWPESCSMIASRCPTPWPRVVCVHGQRLGESTQGRQVTSVNDLHQDWWRPPAETVTAGVAWFLSSPFQDSERAYPNVNQHQAVDSVSMESFCPRIVLPRWLPPEALRRFMTNFKLTLSAYVPR</sequence>